<dbReference type="EMBL" id="KZ301972">
    <property type="protein sequence ID" value="PFH53809.1"/>
    <property type="molecule type" value="Genomic_DNA"/>
</dbReference>
<name>A0A2A9NTD6_9AGAR</name>
<accession>A0A2A9NTD6</accession>
<feature type="compositionally biased region" description="Low complexity" evidence="1">
    <location>
        <begin position="133"/>
        <end position="148"/>
    </location>
</feature>
<proteinExistence type="predicted"/>
<dbReference type="STRING" id="703135.A0A2A9NTD6"/>
<feature type="region of interest" description="Disordered" evidence="1">
    <location>
        <begin position="718"/>
        <end position="751"/>
    </location>
</feature>
<feature type="compositionally biased region" description="Polar residues" evidence="1">
    <location>
        <begin position="149"/>
        <end position="160"/>
    </location>
</feature>
<evidence type="ECO:0000256" key="1">
    <source>
        <dbReference type="SAM" id="MobiDB-lite"/>
    </source>
</evidence>
<keyword evidence="3" id="KW-1185">Reference proteome</keyword>
<protein>
    <submittedName>
        <fullName evidence="2">Uncharacterized protein</fullName>
    </submittedName>
</protein>
<evidence type="ECO:0000313" key="3">
    <source>
        <dbReference type="Proteomes" id="UP000242287"/>
    </source>
</evidence>
<feature type="compositionally biased region" description="Basic and acidic residues" evidence="1">
    <location>
        <begin position="162"/>
        <end position="171"/>
    </location>
</feature>
<organism evidence="2 3">
    <name type="scientific">Amanita thiersii Skay4041</name>
    <dbReference type="NCBI Taxonomy" id="703135"/>
    <lineage>
        <taxon>Eukaryota</taxon>
        <taxon>Fungi</taxon>
        <taxon>Dikarya</taxon>
        <taxon>Basidiomycota</taxon>
        <taxon>Agaricomycotina</taxon>
        <taxon>Agaricomycetes</taxon>
        <taxon>Agaricomycetidae</taxon>
        <taxon>Agaricales</taxon>
        <taxon>Pluteineae</taxon>
        <taxon>Amanitaceae</taxon>
        <taxon>Amanita</taxon>
    </lineage>
</organism>
<feature type="region of interest" description="Disordered" evidence="1">
    <location>
        <begin position="133"/>
        <end position="185"/>
    </location>
</feature>
<reference evidence="2 3" key="1">
    <citation type="submission" date="2014-02" db="EMBL/GenBank/DDBJ databases">
        <title>Transposable element dynamics among asymbiotic and ectomycorrhizal Amanita fungi.</title>
        <authorList>
            <consortium name="DOE Joint Genome Institute"/>
            <person name="Hess J."/>
            <person name="Skrede I."/>
            <person name="Wolfe B."/>
            <person name="LaButti K."/>
            <person name="Ohm R.A."/>
            <person name="Grigoriev I.V."/>
            <person name="Pringle A."/>
        </authorList>
    </citation>
    <scope>NUCLEOTIDE SEQUENCE [LARGE SCALE GENOMIC DNA]</scope>
    <source>
        <strain evidence="2 3">SKay4041</strain>
    </source>
</reference>
<evidence type="ECO:0000313" key="2">
    <source>
        <dbReference type="EMBL" id="PFH53809.1"/>
    </source>
</evidence>
<dbReference type="OrthoDB" id="2573559at2759"/>
<sequence length="751" mass="84040">MPCSCSVTSNPYVDKATQTDSECSLFASPKLSPWTFSESVGSNTQESAANTQKLGAYTYLRVQDSTLDIETSPTQSTLTTRQRYPQLPCNRPFHLRSSIKRVLSLPEDQIIVESNETPHRVFSMPARLTTLSPNTSSSFSSAEVSSNSLDSPVSKLSNAKNPCEHSYRRSDVPSTPSPPSSPESIMIIGNDTQLPRTFLRSSNFYKQAVNDSGSRFFLFGVVYVYIVYNEAGSRGRVHRPGPYLRCMALHHSLMLVALRAEGTIIEGEDLSNMIWGLNLDESQSRAQSHQTSVKAIAHSGPSKLSSISSFEPLEHGPIDLSNLFPSNKDHSIYPTQTAPMTQNISSKLMKITHRNHYVSSSRPAEQEQMEHPKQEWHRGLGFNWQETIELPPPKGHSVHSEQGYCNLKPSAASFVPSTQLPHRSVPRVVVEPRFSDYAQNLWTPEIHRHARNLVPTPYVSTPLNSPCPWSPYVAIQSDSDSASPQTPFYQASDDKQLIVSCFSPASDYVDDMSNWVTNQIGTESPVALTLVEKQPGFDLSQLEKNPEYNVNRADNFIDTQLPSSRLHLLDSYREMSRFSNQHQEQKCVITTEKRFRGISQQPRSIPLARLIQRRLSSVTEEDLTSFLEDKISPESLRYNRESESNHLVINQATVLDCKRILSPVDSTLNPQTLKEPEEGQKSIDSNFQCIISPVVKLPPGNICDTAGNSHMESMNTAYKQDKGQRKHSVTSGIKIRSRIRTQSKNSPSTKP</sequence>
<feature type="compositionally biased region" description="Polar residues" evidence="1">
    <location>
        <begin position="742"/>
        <end position="751"/>
    </location>
</feature>
<dbReference type="AlphaFoldDB" id="A0A2A9NTD6"/>
<gene>
    <name evidence="2" type="ORF">AMATHDRAFT_83726</name>
</gene>
<dbReference type="Proteomes" id="UP000242287">
    <property type="component" value="Unassembled WGS sequence"/>
</dbReference>